<dbReference type="PATRIC" id="fig|1437605.7.peg.1335"/>
<dbReference type="InterPro" id="IPR037171">
    <property type="entry name" value="NagB/RpiA_transferase-like"/>
</dbReference>
<comment type="pathway">
    <text evidence="3 7">Carbohydrate degradation; pentose phosphate pathway; D-ribulose 5-phosphate from D-glucose 6-phosphate (oxidative stage): step 2/3.</text>
</comment>
<dbReference type="CDD" id="cd01400">
    <property type="entry name" value="6PGL"/>
    <property type="match status" value="1"/>
</dbReference>
<proteinExistence type="inferred from homology"/>
<evidence type="ECO:0000256" key="7">
    <source>
        <dbReference type="RuleBase" id="RU365095"/>
    </source>
</evidence>
<name>A0A086YYF5_9BIFI</name>
<evidence type="ECO:0000259" key="8">
    <source>
        <dbReference type="Pfam" id="PF01182"/>
    </source>
</evidence>
<comment type="caution">
    <text evidence="9">The sequence shown here is derived from an EMBL/GenBank/DDBJ whole genome shotgun (WGS) entry which is preliminary data.</text>
</comment>
<reference evidence="9 10" key="1">
    <citation type="submission" date="2014-03" db="EMBL/GenBank/DDBJ databases">
        <title>Genomics of Bifidobacteria.</title>
        <authorList>
            <person name="Ventura M."/>
            <person name="Milani C."/>
            <person name="Lugli G.A."/>
        </authorList>
    </citation>
    <scope>NUCLEOTIDE SEQUENCE [LARGE SCALE GENOMIC DNA]</scope>
    <source>
        <strain evidence="9 10">DSM 22766</strain>
    </source>
</reference>
<dbReference type="STRING" id="1437605.AB656_06510"/>
<dbReference type="AlphaFoldDB" id="A0A086YYF5"/>
<dbReference type="NCBIfam" id="TIGR01198">
    <property type="entry name" value="pgl"/>
    <property type="match status" value="1"/>
</dbReference>
<evidence type="ECO:0000313" key="10">
    <source>
        <dbReference type="Proteomes" id="UP000029015"/>
    </source>
</evidence>
<dbReference type="GO" id="GO:0006098">
    <property type="term" value="P:pentose-phosphate shunt"/>
    <property type="evidence" value="ECO:0007669"/>
    <property type="project" value="UniProtKB-UniPathway"/>
</dbReference>
<comment type="similarity">
    <text evidence="4 7">Belongs to the glucosamine/galactosamine-6-phosphate isomerase family. 6-phosphogluconolactonase subfamily.</text>
</comment>
<evidence type="ECO:0000313" key="9">
    <source>
        <dbReference type="EMBL" id="KFI39305.1"/>
    </source>
</evidence>
<dbReference type="Pfam" id="PF01182">
    <property type="entry name" value="Glucosamine_iso"/>
    <property type="match status" value="1"/>
</dbReference>
<dbReference type="RefSeq" id="WP_033504182.1">
    <property type="nucleotide sequence ID" value="NZ_CP011786.1"/>
</dbReference>
<dbReference type="PANTHER" id="PTHR11054">
    <property type="entry name" value="6-PHOSPHOGLUCONOLACTONASE"/>
    <property type="match status" value="1"/>
</dbReference>
<evidence type="ECO:0000256" key="6">
    <source>
        <dbReference type="ARBA" id="ARBA00020337"/>
    </source>
</evidence>
<dbReference type="UniPathway" id="UPA00115">
    <property type="reaction ID" value="UER00409"/>
</dbReference>
<dbReference type="GO" id="GO:0017057">
    <property type="term" value="F:6-phosphogluconolactonase activity"/>
    <property type="evidence" value="ECO:0007669"/>
    <property type="project" value="UniProtKB-UniRule"/>
</dbReference>
<dbReference type="PANTHER" id="PTHR11054:SF0">
    <property type="entry name" value="6-PHOSPHOGLUCONOLACTONASE"/>
    <property type="match status" value="1"/>
</dbReference>
<evidence type="ECO:0000256" key="1">
    <source>
        <dbReference type="ARBA" id="ARBA00000832"/>
    </source>
</evidence>
<evidence type="ECO:0000256" key="3">
    <source>
        <dbReference type="ARBA" id="ARBA00004961"/>
    </source>
</evidence>
<sequence>MSERITITYPSERLLIEATAARILLELGDRLARQPRVDLALTGGRDANDIYASMSDSPLSETVDWARVHLWWSDERFVPFGDVDRNAGQARRAWYGRLIEQGLLPKSNVHEMPVDRRAPEQVAGASDEDNEEALRAGASEYERELAYDLGDEPHFDLAVFGVGPDGHFASLFPDHGEAEITDETVNVVGVNHSPKPPSMRLSLTVPCIRRSRKVWFFASTAEKAQGVKSALSGRNDPHVPSSYGEGRQETLWLLDHDAAAELNSPSHEIA</sequence>
<comment type="catalytic activity">
    <reaction evidence="1 7">
        <text>6-phospho-D-glucono-1,5-lactone + H2O = 6-phospho-D-gluconate + H(+)</text>
        <dbReference type="Rhea" id="RHEA:12556"/>
        <dbReference type="ChEBI" id="CHEBI:15377"/>
        <dbReference type="ChEBI" id="CHEBI:15378"/>
        <dbReference type="ChEBI" id="CHEBI:57955"/>
        <dbReference type="ChEBI" id="CHEBI:58759"/>
        <dbReference type="EC" id="3.1.1.31"/>
    </reaction>
</comment>
<keyword evidence="10" id="KW-1185">Reference proteome</keyword>
<feature type="domain" description="Glucosamine/galactosamine-6-phosphate isomerase" evidence="8">
    <location>
        <begin position="11"/>
        <end position="252"/>
    </location>
</feature>
<dbReference type="InterPro" id="IPR006148">
    <property type="entry name" value="Glc/Gal-6P_isomerase"/>
</dbReference>
<dbReference type="Gene3D" id="3.40.50.1360">
    <property type="match status" value="1"/>
</dbReference>
<evidence type="ECO:0000256" key="2">
    <source>
        <dbReference type="ARBA" id="ARBA00002681"/>
    </source>
</evidence>
<dbReference type="eggNOG" id="COG0363">
    <property type="taxonomic scope" value="Bacteria"/>
</dbReference>
<comment type="function">
    <text evidence="2 7">Hydrolysis of 6-phosphogluconolactone to 6-phosphogluconate.</text>
</comment>
<dbReference type="KEGG" id="bact:AB656_06510"/>
<evidence type="ECO:0000256" key="5">
    <source>
        <dbReference type="ARBA" id="ARBA00013198"/>
    </source>
</evidence>
<protein>
    <recommendedName>
        <fullName evidence="6 7">6-phosphogluconolactonase</fullName>
        <shortName evidence="7">6PGL</shortName>
        <ecNumber evidence="5 7">3.1.1.31</ecNumber>
    </recommendedName>
</protein>
<gene>
    <name evidence="7" type="primary">pgl</name>
    <name evidence="9" type="ORF">BACT_0135</name>
</gene>
<dbReference type="GO" id="GO:0005975">
    <property type="term" value="P:carbohydrate metabolic process"/>
    <property type="evidence" value="ECO:0007669"/>
    <property type="project" value="UniProtKB-UniRule"/>
</dbReference>
<dbReference type="Proteomes" id="UP000029015">
    <property type="component" value="Unassembled WGS sequence"/>
</dbReference>
<dbReference type="EC" id="3.1.1.31" evidence="5 7"/>
<dbReference type="InterPro" id="IPR005900">
    <property type="entry name" value="6-phosphogluconolactonase_DevB"/>
</dbReference>
<dbReference type="InterPro" id="IPR039104">
    <property type="entry name" value="6PGL"/>
</dbReference>
<accession>A0A086YYF5</accession>
<evidence type="ECO:0000256" key="4">
    <source>
        <dbReference type="ARBA" id="ARBA00010662"/>
    </source>
</evidence>
<dbReference type="SUPFAM" id="SSF100950">
    <property type="entry name" value="NagB/RpiA/CoA transferase-like"/>
    <property type="match status" value="1"/>
</dbReference>
<keyword evidence="7 9" id="KW-0378">Hydrolase</keyword>
<dbReference type="EMBL" id="JGYK01000002">
    <property type="protein sequence ID" value="KFI39305.1"/>
    <property type="molecule type" value="Genomic_DNA"/>
</dbReference>
<organism evidence="9 10">
    <name type="scientific">Bifidobacterium actinocoloniiforme DSM 22766</name>
    <dbReference type="NCBI Taxonomy" id="1437605"/>
    <lineage>
        <taxon>Bacteria</taxon>
        <taxon>Bacillati</taxon>
        <taxon>Actinomycetota</taxon>
        <taxon>Actinomycetes</taxon>
        <taxon>Bifidobacteriales</taxon>
        <taxon>Bifidobacteriaceae</taxon>
        <taxon>Bifidobacterium</taxon>
    </lineage>
</organism>
<dbReference type="OrthoDB" id="9810967at2"/>